<name>A0ABV0EI18_9ENTE</name>
<keyword evidence="2" id="KW-1185">Reference proteome</keyword>
<dbReference type="EMBL" id="JAFREL020000001">
    <property type="protein sequence ID" value="MEO1768295.1"/>
    <property type="molecule type" value="Genomic_DNA"/>
</dbReference>
<reference evidence="1 2" key="1">
    <citation type="submission" date="2024-02" db="EMBL/GenBank/DDBJ databases">
        <title>The Genome Sequence of Enterococcus sp. DIV0159.</title>
        <authorList>
            <person name="Earl A."/>
            <person name="Manson A."/>
            <person name="Gilmore M."/>
            <person name="Sanders J."/>
            <person name="Shea T."/>
            <person name="Howe W."/>
            <person name="Livny J."/>
            <person name="Cuomo C."/>
            <person name="Neafsey D."/>
            <person name="Birren B."/>
        </authorList>
    </citation>
    <scope>NUCLEOTIDE SEQUENCE [LARGE SCALE GENOMIC DNA]</scope>
    <source>
        <strain evidence="1 2">665A</strain>
    </source>
</reference>
<gene>
    <name evidence="1" type="ORF">JZO67_000206</name>
</gene>
<sequence length="69" mass="8388">MWLLIKTKFHNKQRHMLFKYREDAEEYLMSQGAKRKGRGDHFVAIEVFIDGDWTSETPVHYDLEFLKVR</sequence>
<evidence type="ECO:0000313" key="1">
    <source>
        <dbReference type="EMBL" id="MEO1768295.1"/>
    </source>
</evidence>
<evidence type="ECO:0000313" key="2">
    <source>
        <dbReference type="Proteomes" id="UP000664357"/>
    </source>
</evidence>
<accession>A0ABV0EI18</accession>
<organism evidence="1 2">
    <name type="scientific">Candidatus Enterococcus ferrettii</name>
    <dbReference type="NCBI Taxonomy" id="2815324"/>
    <lineage>
        <taxon>Bacteria</taxon>
        <taxon>Bacillati</taxon>
        <taxon>Bacillota</taxon>
        <taxon>Bacilli</taxon>
        <taxon>Lactobacillales</taxon>
        <taxon>Enterococcaceae</taxon>
        <taxon>Enterococcus</taxon>
    </lineage>
</organism>
<dbReference type="Proteomes" id="UP000664357">
    <property type="component" value="Unassembled WGS sequence"/>
</dbReference>
<comment type="caution">
    <text evidence="1">The sequence shown here is derived from an EMBL/GenBank/DDBJ whole genome shotgun (WGS) entry which is preliminary data.</text>
</comment>
<dbReference type="RefSeq" id="WP_207704201.1">
    <property type="nucleotide sequence ID" value="NZ_JAFREL020000001.1"/>
</dbReference>
<proteinExistence type="predicted"/>
<protein>
    <submittedName>
        <fullName evidence="1">Uncharacterized protein</fullName>
    </submittedName>
</protein>